<feature type="transmembrane region" description="Helical" evidence="7">
    <location>
        <begin position="159"/>
        <end position="178"/>
    </location>
</feature>
<feature type="transmembrane region" description="Helical" evidence="7">
    <location>
        <begin position="486"/>
        <end position="510"/>
    </location>
</feature>
<dbReference type="PANTHER" id="PTHR23501">
    <property type="entry name" value="MAJOR FACILITATOR SUPERFAMILY"/>
    <property type="match status" value="1"/>
</dbReference>
<dbReference type="Pfam" id="PF07690">
    <property type="entry name" value="MFS_1"/>
    <property type="match status" value="1"/>
</dbReference>
<dbReference type="InterPro" id="IPR020846">
    <property type="entry name" value="MFS_dom"/>
</dbReference>
<dbReference type="InterPro" id="IPR011701">
    <property type="entry name" value="MFS"/>
</dbReference>
<dbReference type="PROSITE" id="PS50850">
    <property type="entry name" value="MFS"/>
    <property type="match status" value="1"/>
</dbReference>
<dbReference type="Gene3D" id="1.20.1720.10">
    <property type="entry name" value="Multidrug resistance protein D"/>
    <property type="match status" value="1"/>
</dbReference>
<keyword evidence="4 7" id="KW-1133">Transmembrane helix</keyword>
<dbReference type="FunFam" id="1.20.1250.20:FF:000196">
    <property type="entry name" value="MFS toxin efflux pump (AflT)"/>
    <property type="match status" value="1"/>
</dbReference>
<evidence type="ECO:0000313" key="10">
    <source>
        <dbReference type="Proteomes" id="UP000078576"/>
    </source>
</evidence>
<dbReference type="EMBL" id="KN714669">
    <property type="protein sequence ID" value="KUI53575.1"/>
    <property type="molecule type" value="Genomic_DNA"/>
</dbReference>
<evidence type="ECO:0000313" key="9">
    <source>
        <dbReference type="EMBL" id="KUI53575.1"/>
    </source>
</evidence>
<dbReference type="FunFam" id="1.20.1720.10:FF:000012">
    <property type="entry name" value="MFS toxin efflux pump (AflT)"/>
    <property type="match status" value="1"/>
</dbReference>
<evidence type="ECO:0000256" key="6">
    <source>
        <dbReference type="SAM" id="MobiDB-lite"/>
    </source>
</evidence>
<reference evidence="10" key="1">
    <citation type="submission" date="2014-12" db="EMBL/GenBank/DDBJ databases">
        <title>Genome Sequence of Valsa Canker Pathogens Uncovers a Specific Adaption of Colonization on Woody Bark.</title>
        <authorList>
            <person name="Yin Z."/>
            <person name="Liu H."/>
            <person name="Gao X."/>
            <person name="Li Z."/>
            <person name="Song N."/>
            <person name="Ke X."/>
            <person name="Dai Q."/>
            <person name="Wu Y."/>
            <person name="Sun Y."/>
            <person name="Xu J.-R."/>
            <person name="Kang Z.K."/>
            <person name="Wang L."/>
            <person name="Huang L."/>
        </authorList>
    </citation>
    <scope>NUCLEOTIDE SEQUENCE [LARGE SCALE GENOMIC DNA]</scope>
    <source>
        <strain evidence="10">SXYL134</strain>
    </source>
</reference>
<dbReference type="InterPro" id="IPR036259">
    <property type="entry name" value="MFS_trans_sf"/>
</dbReference>
<feature type="transmembrane region" description="Helical" evidence="7">
    <location>
        <begin position="216"/>
        <end position="237"/>
    </location>
</feature>
<gene>
    <name evidence="9" type="ORF">VP1G_00864</name>
</gene>
<feature type="domain" description="Major facilitator superfamily (MFS) profile" evidence="8">
    <location>
        <begin position="94"/>
        <end position="564"/>
    </location>
</feature>
<feature type="transmembrane region" description="Helical" evidence="7">
    <location>
        <begin position="399"/>
        <end position="419"/>
    </location>
</feature>
<feature type="transmembrane region" description="Helical" evidence="7">
    <location>
        <begin position="249"/>
        <end position="269"/>
    </location>
</feature>
<dbReference type="PRINTS" id="PR01036">
    <property type="entry name" value="TCRTETB"/>
</dbReference>
<feature type="compositionally biased region" description="Low complexity" evidence="6">
    <location>
        <begin position="37"/>
        <end position="49"/>
    </location>
</feature>
<evidence type="ECO:0000256" key="1">
    <source>
        <dbReference type="ARBA" id="ARBA00004141"/>
    </source>
</evidence>
<dbReference type="GO" id="GO:0005886">
    <property type="term" value="C:plasma membrane"/>
    <property type="evidence" value="ECO:0007669"/>
    <property type="project" value="TreeGrafter"/>
</dbReference>
<dbReference type="AlphaFoldDB" id="A0A194UPH9"/>
<proteinExistence type="predicted"/>
<evidence type="ECO:0000256" key="2">
    <source>
        <dbReference type="ARBA" id="ARBA00022448"/>
    </source>
</evidence>
<keyword evidence="5 7" id="KW-0472">Membrane</keyword>
<feature type="transmembrane region" description="Helical" evidence="7">
    <location>
        <begin position="129"/>
        <end position="147"/>
    </location>
</feature>
<dbReference type="PANTHER" id="PTHR23501:SF198">
    <property type="entry name" value="AZOLE RESISTANCE PROTEIN 1-RELATED"/>
    <property type="match status" value="1"/>
</dbReference>
<feature type="transmembrane region" description="Helical" evidence="7">
    <location>
        <begin position="565"/>
        <end position="586"/>
    </location>
</feature>
<keyword evidence="10" id="KW-1185">Reference proteome</keyword>
<feature type="region of interest" description="Disordered" evidence="6">
    <location>
        <begin position="593"/>
        <end position="619"/>
    </location>
</feature>
<feature type="transmembrane region" description="Helical" evidence="7">
    <location>
        <begin position="289"/>
        <end position="310"/>
    </location>
</feature>
<feature type="transmembrane region" description="Helical" evidence="7">
    <location>
        <begin position="92"/>
        <end position="117"/>
    </location>
</feature>
<dbReference type="GO" id="GO:0022857">
    <property type="term" value="F:transmembrane transporter activity"/>
    <property type="evidence" value="ECO:0007669"/>
    <property type="project" value="InterPro"/>
</dbReference>
<feature type="transmembrane region" description="Helical" evidence="7">
    <location>
        <begin position="359"/>
        <end position="379"/>
    </location>
</feature>
<dbReference type="SUPFAM" id="SSF103473">
    <property type="entry name" value="MFS general substrate transporter"/>
    <property type="match status" value="1"/>
</dbReference>
<comment type="subcellular location">
    <subcellularLocation>
        <location evidence="1">Membrane</location>
        <topology evidence="1">Multi-pass membrane protein</topology>
    </subcellularLocation>
</comment>
<dbReference type="OrthoDB" id="10021397at2759"/>
<evidence type="ECO:0000256" key="5">
    <source>
        <dbReference type="ARBA" id="ARBA00023136"/>
    </source>
</evidence>
<evidence type="ECO:0000256" key="4">
    <source>
        <dbReference type="ARBA" id="ARBA00022989"/>
    </source>
</evidence>
<evidence type="ECO:0000259" key="8">
    <source>
        <dbReference type="PROSITE" id="PS50850"/>
    </source>
</evidence>
<protein>
    <submittedName>
        <fullName evidence="9">HC-toxin efflux carrier TOXA</fullName>
    </submittedName>
</protein>
<feature type="region of interest" description="Disordered" evidence="6">
    <location>
        <begin position="1"/>
        <end position="79"/>
    </location>
</feature>
<feature type="transmembrane region" description="Helical" evidence="7">
    <location>
        <begin position="458"/>
        <end position="479"/>
    </location>
</feature>
<keyword evidence="3 7" id="KW-0812">Transmembrane</keyword>
<accession>A0A194UPH9</accession>
<feature type="compositionally biased region" description="Basic and acidic residues" evidence="6">
    <location>
        <begin position="21"/>
        <end position="32"/>
    </location>
</feature>
<evidence type="ECO:0000256" key="7">
    <source>
        <dbReference type="SAM" id="Phobius"/>
    </source>
</evidence>
<feature type="transmembrane region" description="Helical" evidence="7">
    <location>
        <begin position="426"/>
        <end position="446"/>
    </location>
</feature>
<evidence type="ECO:0000256" key="3">
    <source>
        <dbReference type="ARBA" id="ARBA00022692"/>
    </source>
</evidence>
<organism evidence="9 10">
    <name type="scientific">Cytospora mali</name>
    <name type="common">Apple Valsa canker fungus</name>
    <name type="synonym">Valsa mali</name>
    <dbReference type="NCBI Taxonomy" id="578113"/>
    <lineage>
        <taxon>Eukaryota</taxon>
        <taxon>Fungi</taxon>
        <taxon>Dikarya</taxon>
        <taxon>Ascomycota</taxon>
        <taxon>Pezizomycotina</taxon>
        <taxon>Sordariomycetes</taxon>
        <taxon>Sordariomycetidae</taxon>
        <taxon>Diaporthales</taxon>
        <taxon>Cytosporaceae</taxon>
        <taxon>Cytospora</taxon>
    </lineage>
</organism>
<feature type="transmembrane region" description="Helical" evidence="7">
    <location>
        <begin position="322"/>
        <end position="339"/>
    </location>
</feature>
<dbReference type="CDD" id="cd17502">
    <property type="entry name" value="MFS_Azr1_MDR_like"/>
    <property type="match status" value="1"/>
</dbReference>
<name>A0A194UPH9_CYTMA</name>
<keyword evidence="2" id="KW-0813">Transport</keyword>
<dbReference type="Proteomes" id="UP000078576">
    <property type="component" value="Unassembled WGS sequence"/>
</dbReference>
<feature type="transmembrane region" description="Helical" evidence="7">
    <location>
        <begin position="184"/>
        <end position="209"/>
    </location>
</feature>
<dbReference type="Gene3D" id="1.20.1250.20">
    <property type="entry name" value="MFS general substrate transporter like domains"/>
    <property type="match status" value="1"/>
</dbReference>
<feature type="compositionally biased region" description="Basic and acidic residues" evidence="6">
    <location>
        <begin position="50"/>
        <end position="61"/>
    </location>
</feature>
<sequence>MDSASVPEAEKAPHPDTGPKTAEDQERVHNADFKPISSSGDDGLSGSSSTEKDTTHQHRELAAAQAPVSSPLQRQDEDDDNEVVYPKGATRVLIIASLCLSVFLVALDQTIIAPALGAITAQFSSVKDIGWYGSAYLLTTTALQPLYGKLYDAFPVKVIYLLAIFIFEIGSLVCAVSPSSTAFIVGRAVAGMGTAGLFSGSIVVMAYTLPLRKRPLAFGLIGGMWGIASVAGPLLGGVFTDHVTWRWCFYINLPIGGATMVAIFFLLRIRGQKTHSTNNNSFLSKVKKLDLLGTAVLIPAVICLLLALQWGGTEYPWNNSRIIGLFVGFGAMIALFIGIQFWKGDQGTLPPRLFKNRNVLCAMLFSCFFGSAFFPLIYYLSLYFQAIQGDSAVEAGIKLLPLLIATVLTSILSGALISAVGYYNPFALAGMVLFTAGAGMITTLTLDSPLRAWFGYQVLAGLGVGVGFQLAILVVQAVLPREDIAVATACVQFFQSLGGAVFVAVAQTVFQNGLVEGVVRDVPGLDPDVLINSGASQVRSVLKGLGLEEYVGVVLEAYLVGLRHAYYISVACAAGAFCAALGLSWVNIKRKKGLGGGDEQSNVESEASGVEVEKQKEWI</sequence>